<protein>
    <submittedName>
        <fullName evidence="2">Glycerophosphodiester phosphodiesterase</fullName>
    </submittedName>
</protein>
<dbReference type="InterPro" id="IPR030395">
    <property type="entry name" value="GP_PDE_dom"/>
</dbReference>
<dbReference type="EMBL" id="VWPK01000024">
    <property type="protein sequence ID" value="KAA5611139.1"/>
    <property type="molecule type" value="Genomic_DNA"/>
</dbReference>
<dbReference type="Proteomes" id="UP000325255">
    <property type="component" value="Unassembled WGS sequence"/>
</dbReference>
<evidence type="ECO:0000313" key="3">
    <source>
        <dbReference type="Proteomes" id="UP000325255"/>
    </source>
</evidence>
<dbReference type="Pfam" id="PF03009">
    <property type="entry name" value="GDPD"/>
    <property type="match status" value="1"/>
</dbReference>
<dbReference type="OrthoDB" id="9787897at2"/>
<dbReference type="PANTHER" id="PTHR46211">
    <property type="entry name" value="GLYCEROPHOSPHORYL DIESTER PHOSPHODIESTERASE"/>
    <property type="match status" value="1"/>
</dbReference>
<feature type="domain" description="GP-PDE" evidence="1">
    <location>
        <begin position="5"/>
        <end position="281"/>
    </location>
</feature>
<dbReference type="GO" id="GO:0006629">
    <property type="term" value="P:lipid metabolic process"/>
    <property type="evidence" value="ECO:0007669"/>
    <property type="project" value="InterPro"/>
</dbReference>
<evidence type="ECO:0000259" key="1">
    <source>
        <dbReference type="PROSITE" id="PS51704"/>
    </source>
</evidence>
<dbReference type="InterPro" id="IPR017946">
    <property type="entry name" value="PLC-like_Pdiesterase_TIM-brl"/>
</dbReference>
<evidence type="ECO:0000313" key="2">
    <source>
        <dbReference type="EMBL" id="KAA5611139.1"/>
    </source>
</evidence>
<dbReference type="RefSeq" id="WP_150041878.1">
    <property type="nucleotide sequence ID" value="NZ_OW485601.1"/>
</dbReference>
<gene>
    <name evidence="2" type="ORF">F1189_16245</name>
</gene>
<dbReference type="PANTHER" id="PTHR46211:SF14">
    <property type="entry name" value="GLYCEROPHOSPHODIESTER PHOSPHODIESTERASE"/>
    <property type="match status" value="1"/>
</dbReference>
<reference evidence="2 3" key="1">
    <citation type="submission" date="2019-09" db="EMBL/GenBank/DDBJ databases">
        <title>Genome sequence of Rhodovastum atsumiense, a diverse member of the Acetobacteraceae family of non-sulfur purple photosynthetic bacteria.</title>
        <authorList>
            <person name="Meyer T."/>
            <person name="Kyndt J."/>
        </authorList>
    </citation>
    <scope>NUCLEOTIDE SEQUENCE [LARGE SCALE GENOMIC DNA]</scope>
    <source>
        <strain evidence="2 3">DSM 21279</strain>
    </source>
</reference>
<keyword evidence="3" id="KW-1185">Reference proteome</keyword>
<dbReference type="GO" id="GO:0008081">
    <property type="term" value="F:phosphoric diester hydrolase activity"/>
    <property type="evidence" value="ECO:0007669"/>
    <property type="project" value="InterPro"/>
</dbReference>
<dbReference type="Gene3D" id="3.20.20.190">
    <property type="entry name" value="Phosphatidylinositol (PI) phosphodiesterase"/>
    <property type="match status" value="1"/>
</dbReference>
<comment type="caution">
    <text evidence="2">The sequence shown here is derived from an EMBL/GenBank/DDBJ whole genome shotgun (WGS) entry which is preliminary data.</text>
</comment>
<organism evidence="2 3">
    <name type="scientific">Rhodovastum atsumiense</name>
    <dbReference type="NCBI Taxonomy" id="504468"/>
    <lineage>
        <taxon>Bacteria</taxon>
        <taxon>Pseudomonadati</taxon>
        <taxon>Pseudomonadota</taxon>
        <taxon>Alphaproteobacteria</taxon>
        <taxon>Acetobacterales</taxon>
        <taxon>Acetobacteraceae</taxon>
        <taxon>Rhodovastum</taxon>
    </lineage>
</organism>
<accession>A0A5M6ITA0</accession>
<dbReference type="SUPFAM" id="SSF51695">
    <property type="entry name" value="PLC-like phosphodiesterases"/>
    <property type="match status" value="1"/>
</dbReference>
<name>A0A5M6ITA0_9PROT</name>
<dbReference type="PROSITE" id="PS51704">
    <property type="entry name" value="GP_PDE"/>
    <property type="match status" value="1"/>
</dbReference>
<dbReference type="PROSITE" id="PS50007">
    <property type="entry name" value="PIPLC_X_DOMAIN"/>
    <property type="match status" value="1"/>
</dbReference>
<proteinExistence type="predicted"/>
<sequence>MARRFELQGHRGARGLFPENTLEGFRATIALGVDAIELDIGVTADGVPVVFHDATLNGDIVRGPDGTWLAGEGPAIHALSFAELMQYDVGRLRPDTGYAAAQVAQDGARIPTLAATFGATGGVRIDAELKTIADRPELTVPPAEMAERVLAVAEAAGALGRLDLRSFDWRGLRHARALRPGLKLTFLTNARTVAAAALWWGGPSPADYGGSVPRAVAAEAGAACWAPSHVGLQRAEIEEAHALGLRVVPWTVNDPADMERLIAWEVDGICTDRPDLARTVMARAGLPLPGA</sequence>
<dbReference type="AlphaFoldDB" id="A0A5M6ITA0"/>